<gene>
    <name evidence="2" type="ORF">HNQ52_002679</name>
</gene>
<protein>
    <submittedName>
        <fullName evidence="2">Preprotein translocase subunit SecE</fullName>
    </submittedName>
</protein>
<evidence type="ECO:0000256" key="1">
    <source>
        <dbReference type="SAM" id="Phobius"/>
    </source>
</evidence>
<accession>A0A7W8D9L8</accession>
<dbReference type="RefSeq" id="WP_281378038.1">
    <property type="nucleotide sequence ID" value="NZ_JACHHP010000005.1"/>
</dbReference>
<sequence length="43" mass="4703">MQPTPPRFDPRTRRRSVRNTAIVLGLVAVAIYVAFIASGVFAS</sequence>
<comment type="caution">
    <text evidence="2">The sequence shown here is derived from an EMBL/GenBank/DDBJ whole genome shotgun (WGS) entry which is preliminary data.</text>
</comment>
<organism evidence="2 3">
    <name type="scientific">Chiayiivirga flava</name>
    <dbReference type="NCBI Taxonomy" id="659595"/>
    <lineage>
        <taxon>Bacteria</taxon>
        <taxon>Pseudomonadati</taxon>
        <taxon>Pseudomonadota</taxon>
        <taxon>Gammaproteobacteria</taxon>
        <taxon>Lysobacterales</taxon>
        <taxon>Lysobacteraceae</taxon>
        <taxon>Chiayiivirga</taxon>
    </lineage>
</organism>
<evidence type="ECO:0000313" key="3">
    <source>
        <dbReference type="Proteomes" id="UP000521199"/>
    </source>
</evidence>
<name>A0A7W8D9L8_9GAMM</name>
<keyword evidence="1" id="KW-0472">Membrane</keyword>
<proteinExistence type="predicted"/>
<dbReference type="EMBL" id="JACHHP010000005">
    <property type="protein sequence ID" value="MBB5209116.1"/>
    <property type="molecule type" value="Genomic_DNA"/>
</dbReference>
<keyword evidence="1" id="KW-0812">Transmembrane</keyword>
<dbReference type="AlphaFoldDB" id="A0A7W8D9L8"/>
<keyword evidence="3" id="KW-1185">Reference proteome</keyword>
<feature type="transmembrane region" description="Helical" evidence="1">
    <location>
        <begin position="21"/>
        <end position="42"/>
    </location>
</feature>
<dbReference type="Proteomes" id="UP000521199">
    <property type="component" value="Unassembled WGS sequence"/>
</dbReference>
<evidence type="ECO:0000313" key="2">
    <source>
        <dbReference type="EMBL" id="MBB5209116.1"/>
    </source>
</evidence>
<reference evidence="2 3" key="1">
    <citation type="submission" date="2020-08" db="EMBL/GenBank/DDBJ databases">
        <title>Genomic Encyclopedia of Type Strains, Phase IV (KMG-IV): sequencing the most valuable type-strain genomes for metagenomic binning, comparative biology and taxonomic classification.</title>
        <authorList>
            <person name="Goeker M."/>
        </authorList>
    </citation>
    <scope>NUCLEOTIDE SEQUENCE [LARGE SCALE GENOMIC DNA]</scope>
    <source>
        <strain evidence="2 3">DSM 24163</strain>
    </source>
</reference>
<keyword evidence="1" id="KW-1133">Transmembrane helix</keyword>